<keyword evidence="3" id="KW-1185">Reference proteome</keyword>
<accession>A0A5B7GH38</accession>
<organism evidence="2 3">
    <name type="scientific">Portunus trituberculatus</name>
    <name type="common">Swimming crab</name>
    <name type="synonym">Neptunus trituberculatus</name>
    <dbReference type="NCBI Taxonomy" id="210409"/>
    <lineage>
        <taxon>Eukaryota</taxon>
        <taxon>Metazoa</taxon>
        <taxon>Ecdysozoa</taxon>
        <taxon>Arthropoda</taxon>
        <taxon>Crustacea</taxon>
        <taxon>Multicrustacea</taxon>
        <taxon>Malacostraca</taxon>
        <taxon>Eumalacostraca</taxon>
        <taxon>Eucarida</taxon>
        <taxon>Decapoda</taxon>
        <taxon>Pleocyemata</taxon>
        <taxon>Brachyura</taxon>
        <taxon>Eubrachyura</taxon>
        <taxon>Portunoidea</taxon>
        <taxon>Portunidae</taxon>
        <taxon>Portuninae</taxon>
        <taxon>Portunus</taxon>
    </lineage>
</organism>
<reference evidence="2 3" key="1">
    <citation type="submission" date="2019-05" db="EMBL/GenBank/DDBJ databases">
        <title>Another draft genome of Portunus trituberculatus and its Hox gene families provides insights of decapod evolution.</title>
        <authorList>
            <person name="Jeong J.-H."/>
            <person name="Song I."/>
            <person name="Kim S."/>
            <person name="Choi T."/>
            <person name="Kim D."/>
            <person name="Ryu S."/>
            <person name="Kim W."/>
        </authorList>
    </citation>
    <scope>NUCLEOTIDE SEQUENCE [LARGE SCALE GENOMIC DNA]</scope>
    <source>
        <tissue evidence="2">Muscle</tissue>
    </source>
</reference>
<dbReference type="Proteomes" id="UP000324222">
    <property type="component" value="Unassembled WGS sequence"/>
</dbReference>
<dbReference type="EMBL" id="VSRR010016660">
    <property type="protein sequence ID" value="MPC59540.1"/>
    <property type="molecule type" value="Genomic_DNA"/>
</dbReference>
<evidence type="ECO:0000313" key="3">
    <source>
        <dbReference type="Proteomes" id="UP000324222"/>
    </source>
</evidence>
<feature type="region of interest" description="Disordered" evidence="1">
    <location>
        <begin position="1"/>
        <end position="34"/>
    </location>
</feature>
<name>A0A5B7GH38_PORTR</name>
<sequence>MMRTDEGNRQYKVMRKRGERKGGGGPRVADRRSSGVSVASAALQCVRAGLVTYWCCRRAVCVLPPSQSYPLTSTGHASAAHSSDTLHIASILSLM</sequence>
<dbReference type="AlphaFoldDB" id="A0A5B7GH38"/>
<comment type="caution">
    <text evidence="2">The sequence shown here is derived from an EMBL/GenBank/DDBJ whole genome shotgun (WGS) entry which is preliminary data.</text>
</comment>
<protein>
    <submittedName>
        <fullName evidence="2">Uncharacterized protein</fullName>
    </submittedName>
</protein>
<proteinExistence type="predicted"/>
<evidence type="ECO:0000256" key="1">
    <source>
        <dbReference type="SAM" id="MobiDB-lite"/>
    </source>
</evidence>
<gene>
    <name evidence="2" type="ORF">E2C01_053564</name>
</gene>
<evidence type="ECO:0000313" key="2">
    <source>
        <dbReference type="EMBL" id="MPC59540.1"/>
    </source>
</evidence>